<gene>
    <name evidence="2" type="ORF">GJR97_12330</name>
</gene>
<keyword evidence="3" id="KW-1185">Reference proteome</keyword>
<comment type="caution">
    <text evidence="2">The sequence shown here is derived from an EMBL/GenBank/DDBJ whole genome shotgun (WGS) entry which is preliminary data.</text>
</comment>
<dbReference type="RefSeq" id="WP_154346786.1">
    <property type="nucleotide sequence ID" value="NZ_WKJD01000016.1"/>
</dbReference>
<evidence type="ECO:0000256" key="1">
    <source>
        <dbReference type="SAM" id="Phobius"/>
    </source>
</evidence>
<keyword evidence="1" id="KW-0472">Membrane</keyword>
<feature type="transmembrane region" description="Helical" evidence="1">
    <location>
        <begin position="12"/>
        <end position="34"/>
    </location>
</feature>
<accession>A0A6L5R576</accession>
<reference evidence="2 3" key="1">
    <citation type="submission" date="2019-11" db="EMBL/GenBank/DDBJ databases">
        <title>Agromyces kandeliae sp. nov., isolated from mangrove soil.</title>
        <authorList>
            <person name="Wang R."/>
        </authorList>
    </citation>
    <scope>NUCLEOTIDE SEQUENCE [LARGE SCALE GENOMIC DNA]</scope>
    <source>
        <strain evidence="2 3">Q22</strain>
    </source>
</reference>
<dbReference type="AlphaFoldDB" id="A0A6L5R576"/>
<protein>
    <submittedName>
        <fullName evidence="2">Uncharacterized protein</fullName>
    </submittedName>
</protein>
<sequence>MVADVGMTRSRNNWAFGSLIVAAIAAALFLLLVIGPPLTDPWWQGVVKDIAIAMLLAVAVTGFWRLRGNRMFAEEVLELQHVGESAQNWGLRELSMDWESVDWKGLFEHASQVDIIHGYGYTWSGGSRQLALEAFAAKRGRKLRVALPDPGSDWVMTALAKRFFTTEDVVKARIEEAASRYLSLRKARGGADIRVYYREGEPLYAAYKFDADLVMTLYTHRKAKIAEIPVVRVRGGDLAKFVQADFDEVFRISSEVPAAEGAIQ</sequence>
<evidence type="ECO:0000313" key="3">
    <source>
        <dbReference type="Proteomes" id="UP000476511"/>
    </source>
</evidence>
<feature type="transmembrane region" description="Helical" evidence="1">
    <location>
        <begin position="46"/>
        <end position="64"/>
    </location>
</feature>
<dbReference type="EMBL" id="WKJD01000016">
    <property type="protein sequence ID" value="MRX44508.1"/>
    <property type="molecule type" value="Genomic_DNA"/>
</dbReference>
<evidence type="ECO:0000313" key="2">
    <source>
        <dbReference type="EMBL" id="MRX44508.1"/>
    </source>
</evidence>
<organism evidence="2 3">
    <name type="scientific">Agromyces kandeliae</name>
    <dbReference type="NCBI Taxonomy" id="2666141"/>
    <lineage>
        <taxon>Bacteria</taxon>
        <taxon>Bacillati</taxon>
        <taxon>Actinomycetota</taxon>
        <taxon>Actinomycetes</taxon>
        <taxon>Micrococcales</taxon>
        <taxon>Microbacteriaceae</taxon>
        <taxon>Agromyces</taxon>
    </lineage>
</organism>
<name>A0A6L5R576_9MICO</name>
<dbReference type="Proteomes" id="UP000476511">
    <property type="component" value="Unassembled WGS sequence"/>
</dbReference>
<keyword evidence="1" id="KW-0812">Transmembrane</keyword>
<proteinExistence type="predicted"/>
<keyword evidence="1" id="KW-1133">Transmembrane helix</keyword>